<name>A0AAD9ZY36_9ROSI</name>
<dbReference type="Proteomes" id="UP001281410">
    <property type="component" value="Unassembled WGS sequence"/>
</dbReference>
<reference evidence="1" key="1">
    <citation type="journal article" date="2023" name="Plant J.">
        <title>Genome sequences and population genomics provide insights into the demographic history, inbreeding, and mutation load of two 'living fossil' tree species of Dipteronia.</title>
        <authorList>
            <person name="Feng Y."/>
            <person name="Comes H.P."/>
            <person name="Chen J."/>
            <person name="Zhu S."/>
            <person name="Lu R."/>
            <person name="Zhang X."/>
            <person name="Li P."/>
            <person name="Qiu J."/>
            <person name="Olsen K.M."/>
            <person name="Qiu Y."/>
        </authorList>
    </citation>
    <scope>NUCLEOTIDE SEQUENCE</scope>
    <source>
        <strain evidence="1">NBL</strain>
    </source>
</reference>
<organism evidence="1 2">
    <name type="scientific">Dipteronia sinensis</name>
    <dbReference type="NCBI Taxonomy" id="43782"/>
    <lineage>
        <taxon>Eukaryota</taxon>
        <taxon>Viridiplantae</taxon>
        <taxon>Streptophyta</taxon>
        <taxon>Embryophyta</taxon>
        <taxon>Tracheophyta</taxon>
        <taxon>Spermatophyta</taxon>
        <taxon>Magnoliopsida</taxon>
        <taxon>eudicotyledons</taxon>
        <taxon>Gunneridae</taxon>
        <taxon>Pentapetalae</taxon>
        <taxon>rosids</taxon>
        <taxon>malvids</taxon>
        <taxon>Sapindales</taxon>
        <taxon>Sapindaceae</taxon>
        <taxon>Hippocastanoideae</taxon>
        <taxon>Acereae</taxon>
        <taxon>Dipteronia</taxon>
    </lineage>
</organism>
<evidence type="ECO:0000313" key="2">
    <source>
        <dbReference type="Proteomes" id="UP001281410"/>
    </source>
</evidence>
<accession>A0AAD9ZY36</accession>
<protein>
    <submittedName>
        <fullName evidence="1">Uncharacterized protein</fullName>
    </submittedName>
</protein>
<gene>
    <name evidence="1" type="ORF">Dsin_026331</name>
</gene>
<evidence type="ECO:0000313" key="1">
    <source>
        <dbReference type="EMBL" id="KAK3195021.1"/>
    </source>
</evidence>
<dbReference type="AlphaFoldDB" id="A0AAD9ZY36"/>
<keyword evidence="2" id="KW-1185">Reference proteome</keyword>
<dbReference type="EMBL" id="JANJYJ010000008">
    <property type="protein sequence ID" value="KAK3195021.1"/>
    <property type="molecule type" value="Genomic_DNA"/>
</dbReference>
<comment type="caution">
    <text evidence="1">The sequence shown here is derived from an EMBL/GenBank/DDBJ whole genome shotgun (WGS) entry which is preliminary data.</text>
</comment>
<sequence length="49" mass="5639">MYIVFFSFVACLLPPKVDEVDDLTLRFQPKFFISKMPPGPRFSTHNSSS</sequence>
<proteinExistence type="predicted"/>